<protein>
    <submittedName>
        <fullName evidence="2">Uncharacterized protein</fullName>
    </submittedName>
</protein>
<evidence type="ECO:0000313" key="2">
    <source>
        <dbReference type="EMBL" id="PGH23089.1"/>
    </source>
</evidence>
<feature type="compositionally biased region" description="Polar residues" evidence="1">
    <location>
        <begin position="48"/>
        <end position="77"/>
    </location>
</feature>
<organism evidence="2 3">
    <name type="scientific">Polytolypa hystricis (strain UAMH7299)</name>
    <dbReference type="NCBI Taxonomy" id="1447883"/>
    <lineage>
        <taxon>Eukaryota</taxon>
        <taxon>Fungi</taxon>
        <taxon>Dikarya</taxon>
        <taxon>Ascomycota</taxon>
        <taxon>Pezizomycotina</taxon>
        <taxon>Eurotiomycetes</taxon>
        <taxon>Eurotiomycetidae</taxon>
        <taxon>Onygenales</taxon>
        <taxon>Onygenales incertae sedis</taxon>
        <taxon>Polytolypa</taxon>
    </lineage>
</organism>
<feature type="region of interest" description="Disordered" evidence="1">
    <location>
        <begin position="267"/>
        <end position="299"/>
    </location>
</feature>
<name>A0A2B7YPX7_POLH7</name>
<evidence type="ECO:0000256" key="1">
    <source>
        <dbReference type="SAM" id="MobiDB-lite"/>
    </source>
</evidence>
<feature type="region of interest" description="Disordered" evidence="1">
    <location>
        <begin position="330"/>
        <end position="353"/>
    </location>
</feature>
<dbReference type="EMBL" id="PDNA01000029">
    <property type="protein sequence ID" value="PGH23089.1"/>
    <property type="molecule type" value="Genomic_DNA"/>
</dbReference>
<comment type="caution">
    <text evidence="2">The sequence shown here is derived from an EMBL/GenBank/DDBJ whole genome shotgun (WGS) entry which is preliminary data.</text>
</comment>
<gene>
    <name evidence="2" type="ORF">AJ80_02863</name>
</gene>
<sequence length="500" mass="56073">MSPSKKPAQPYTKRKPRQPKKDEERFASYTEEAGLIARRRPSIPTLERASTNPSPYSSTVPQGYRPQQGTVPQNFQYFSGEGTGSQGPPSFGQEPLNTYRIHQPYLQHTSSFGEVIGSQGPQSFGQESLNSHERHQLYPQSALHFSREVIGSQGVQSFGQEPLNTYGIHSQPASHFGREVIGSQGPQSFDQESFNSHERHQLYPQSALHFNTYGIHQPYPQPFPQLQDLSSPGLIMPSSPAKHRSLPPASAEDLSQLEFLIDPTILDRPQHESDNSPPTLEPTFPIRSPFLNQPSLVSDTVPQPAELHHQSAVSQSWENEFLNNSPTLESIGRHGQSPPPFLDQSSQAPDMVPQPAELHHQPAIPLQGQDPRMVSPSTTDHLGQGAVVRLGGVPIQRRHRRRDDEYSSVYGYGWEGQEYRNYLKGVEATDDNVTRGVHEAVNELELQPQQVVDSTRSRIPSRFYALIYPLARSSLVFIRYCYVFFQSFSSMLFDSTLVLS</sequence>
<feature type="region of interest" description="Disordered" evidence="1">
    <location>
        <begin position="1"/>
        <end position="95"/>
    </location>
</feature>
<evidence type="ECO:0000313" key="3">
    <source>
        <dbReference type="Proteomes" id="UP000224634"/>
    </source>
</evidence>
<dbReference type="Proteomes" id="UP000224634">
    <property type="component" value="Unassembled WGS sequence"/>
</dbReference>
<keyword evidence="3" id="KW-1185">Reference proteome</keyword>
<proteinExistence type="predicted"/>
<dbReference type="AlphaFoldDB" id="A0A2B7YPX7"/>
<feature type="compositionally biased region" description="Polar residues" evidence="1">
    <location>
        <begin position="290"/>
        <end position="299"/>
    </location>
</feature>
<reference evidence="2 3" key="1">
    <citation type="submission" date="2017-10" db="EMBL/GenBank/DDBJ databases">
        <title>Comparative genomics in systemic dimorphic fungi from Ajellomycetaceae.</title>
        <authorList>
            <person name="Munoz J.F."/>
            <person name="Mcewen J.G."/>
            <person name="Clay O.K."/>
            <person name="Cuomo C.A."/>
        </authorList>
    </citation>
    <scope>NUCLEOTIDE SEQUENCE [LARGE SCALE GENOMIC DNA]</scope>
    <source>
        <strain evidence="2 3">UAMH7299</strain>
    </source>
</reference>
<accession>A0A2B7YPX7</accession>